<organism evidence="2 3">
    <name type="scientific">Sulfurimonas paralvinellae</name>
    <dbReference type="NCBI Taxonomy" id="317658"/>
    <lineage>
        <taxon>Bacteria</taxon>
        <taxon>Pseudomonadati</taxon>
        <taxon>Campylobacterota</taxon>
        <taxon>Epsilonproteobacteria</taxon>
        <taxon>Campylobacterales</taxon>
        <taxon>Sulfurimonadaceae</taxon>
        <taxon>Sulfurimonas</taxon>
    </lineage>
</organism>
<keyword evidence="2" id="KW-0067">ATP-binding</keyword>
<dbReference type="SUPFAM" id="SSF52540">
    <property type="entry name" value="P-loop containing nucleoside triphosphate hydrolases"/>
    <property type="match status" value="1"/>
</dbReference>
<accession>A0A7M1BCF2</accession>
<evidence type="ECO:0000313" key="2">
    <source>
        <dbReference type="EMBL" id="QOP46462.1"/>
    </source>
</evidence>
<dbReference type="Pfam" id="PF13175">
    <property type="entry name" value="AAA_15"/>
    <property type="match status" value="1"/>
</dbReference>
<evidence type="ECO:0000313" key="3">
    <source>
        <dbReference type="Proteomes" id="UP000593580"/>
    </source>
</evidence>
<sequence>MIINDVMIDKFRGFKNQKFVIGSQLTVIAGQNGTQKTTLLGMVSQPFSITDQANPIKNEKPLSGGNYKSAFADKFKLSEEFDKPKMHQWTLHLNESIAEISEFTIESIPRNNTIRFWKKGTKEKGSGYIQLPVIYLSLSRLLPIGEDKVLSESDSIVLTEEEQQFYETWHNNILIIPNLNIQNINYLDSKLKKTIGANTEFYDWKMNSAGQDNVGKIILAVLSFKRLKDKYPEYYKGGILAIDEVDATLYPASQVRLIEFLKKFAAKLNIQVIVTTHSLEILNKACEWQFDEKIKEQVKVVFLKIRNNEIIIDNGISYNRIKQNLNVALDSKKKENNKILLFSEDNECRLFFKCLIKRESSKFNFIKMATGCNNLIQLVVDFKIPSFVFPESLVVLDGDVKRNAKQMKKIQKVKNIILLPGQNPPELLLADLIQNIDENKLEKIYSDYTRQIAFKDIDYNEIKTNRVKAKEWFKSQEKYWGRESVKIINLWMQENPEEVQNFLKNFQEILSKYPKN</sequence>
<gene>
    <name evidence="2" type="ORF">FM071_09215</name>
</gene>
<dbReference type="CDD" id="cd00267">
    <property type="entry name" value="ABC_ATPase"/>
    <property type="match status" value="1"/>
</dbReference>
<proteinExistence type="predicted"/>
<dbReference type="RefSeq" id="WP_193110722.1">
    <property type="nucleotide sequence ID" value="NZ_CP041406.1"/>
</dbReference>
<name>A0A7M1BCF2_9BACT</name>
<keyword evidence="2" id="KW-0547">Nucleotide-binding</keyword>
<dbReference type="Proteomes" id="UP000593580">
    <property type="component" value="Chromosome"/>
</dbReference>
<dbReference type="Gene3D" id="3.40.50.300">
    <property type="entry name" value="P-loop containing nucleotide triphosphate hydrolases"/>
    <property type="match status" value="2"/>
</dbReference>
<dbReference type="PANTHER" id="PTHR43581">
    <property type="entry name" value="ATP/GTP PHOSPHATASE"/>
    <property type="match status" value="1"/>
</dbReference>
<dbReference type="KEGG" id="spal:FM071_09215"/>
<dbReference type="GO" id="GO:0005524">
    <property type="term" value="F:ATP binding"/>
    <property type="evidence" value="ECO:0007669"/>
    <property type="project" value="UniProtKB-KW"/>
</dbReference>
<dbReference type="EMBL" id="CP041406">
    <property type="protein sequence ID" value="QOP46462.1"/>
    <property type="molecule type" value="Genomic_DNA"/>
</dbReference>
<dbReference type="AlphaFoldDB" id="A0A7M1BCF2"/>
<protein>
    <submittedName>
        <fullName evidence="2">ATP-binding protein</fullName>
    </submittedName>
</protein>
<dbReference type="InterPro" id="IPR051396">
    <property type="entry name" value="Bact_Antivir_Def_Nuclease"/>
</dbReference>
<reference evidence="2 3" key="1">
    <citation type="submission" date="2019-07" db="EMBL/GenBank/DDBJ databases">
        <title>Sulfurimonas paralvinellae sp. nov., a novel mesophilic, hydrogen- and sulfur-oxidizing chemolithoautotroph within the Epsilonproteo- bacteria isolated from a deep-sea hydrothermal vent polychaete nest, reclassification of Thiomicrospira denitrificans as Sulfurimonas denitrificans comb. nov. and emended description of the genus Sulfurimonas.</title>
        <authorList>
            <person name="Wang S."/>
            <person name="Jiang L."/>
            <person name="Shao Z."/>
        </authorList>
    </citation>
    <scope>NUCLEOTIDE SEQUENCE [LARGE SCALE GENOMIC DNA]</scope>
    <source>
        <strain evidence="2 3">GO25</strain>
    </source>
</reference>
<evidence type="ECO:0000259" key="1">
    <source>
        <dbReference type="Pfam" id="PF13175"/>
    </source>
</evidence>
<dbReference type="InterPro" id="IPR027417">
    <property type="entry name" value="P-loop_NTPase"/>
</dbReference>
<feature type="domain" description="Endonuclease GajA/Old nuclease/RecF-like AAA" evidence="1">
    <location>
        <begin position="167"/>
        <end position="281"/>
    </location>
</feature>
<dbReference type="InterPro" id="IPR041685">
    <property type="entry name" value="AAA_GajA/Old/RecF-like"/>
</dbReference>
<dbReference type="PANTHER" id="PTHR43581:SF4">
    <property type="entry name" value="ATP_GTP PHOSPHATASE"/>
    <property type="match status" value="1"/>
</dbReference>
<keyword evidence="3" id="KW-1185">Reference proteome</keyword>